<dbReference type="EMBL" id="BGZK01001367">
    <property type="protein sequence ID" value="GBP78387.1"/>
    <property type="molecule type" value="Genomic_DNA"/>
</dbReference>
<keyword evidence="3" id="KW-1185">Reference proteome</keyword>
<evidence type="ECO:0000313" key="2">
    <source>
        <dbReference type="EMBL" id="GBP78387.1"/>
    </source>
</evidence>
<evidence type="ECO:0000313" key="3">
    <source>
        <dbReference type="Proteomes" id="UP000299102"/>
    </source>
</evidence>
<protein>
    <submittedName>
        <fullName evidence="2">Uncharacterized protein</fullName>
    </submittedName>
</protein>
<sequence>MSVYGAVQYTLRNDSYTMFAYILVICSGSPYRLDAEPAHDFSSAAAGSHFRYQSLFQLFRVFYTHKWVGGVGGLYAAKSQSSFGAADVGKRDGPACGADTRDRSQR</sequence>
<dbReference type="Proteomes" id="UP000299102">
    <property type="component" value="Unassembled WGS sequence"/>
</dbReference>
<dbReference type="AlphaFoldDB" id="A0A4C1YVI9"/>
<feature type="compositionally biased region" description="Basic and acidic residues" evidence="1">
    <location>
        <begin position="88"/>
        <end position="106"/>
    </location>
</feature>
<name>A0A4C1YVI9_EUMVA</name>
<comment type="caution">
    <text evidence="2">The sequence shown here is derived from an EMBL/GenBank/DDBJ whole genome shotgun (WGS) entry which is preliminary data.</text>
</comment>
<evidence type="ECO:0000256" key="1">
    <source>
        <dbReference type="SAM" id="MobiDB-lite"/>
    </source>
</evidence>
<feature type="region of interest" description="Disordered" evidence="1">
    <location>
        <begin position="83"/>
        <end position="106"/>
    </location>
</feature>
<gene>
    <name evidence="2" type="ORF">EVAR_25723_1</name>
</gene>
<proteinExistence type="predicted"/>
<accession>A0A4C1YVI9</accession>
<reference evidence="2 3" key="1">
    <citation type="journal article" date="2019" name="Commun. Biol.">
        <title>The bagworm genome reveals a unique fibroin gene that provides high tensile strength.</title>
        <authorList>
            <person name="Kono N."/>
            <person name="Nakamura H."/>
            <person name="Ohtoshi R."/>
            <person name="Tomita M."/>
            <person name="Numata K."/>
            <person name="Arakawa K."/>
        </authorList>
    </citation>
    <scope>NUCLEOTIDE SEQUENCE [LARGE SCALE GENOMIC DNA]</scope>
</reference>
<organism evidence="2 3">
    <name type="scientific">Eumeta variegata</name>
    <name type="common">Bagworm moth</name>
    <name type="synonym">Eumeta japonica</name>
    <dbReference type="NCBI Taxonomy" id="151549"/>
    <lineage>
        <taxon>Eukaryota</taxon>
        <taxon>Metazoa</taxon>
        <taxon>Ecdysozoa</taxon>
        <taxon>Arthropoda</taxon>
        <taxon>Hexapoda</taxon>
        <taxon>Insecta</taxon>
        <taxon>Pterygota</taxon>
        <taxon>Neoptera</taxon>
        <taxon>Endopterygota</taxon>
        <taxon>Lepidoptera</taxon>
        <taxon>Glossata</taxon>
        <taxon>Ditrysia</taxon>
        <taxon>Tineoidea</taxon>
        <taxon>Psychidae</taxon>
        <taxon>Oiketicinae</taxon>
        <taxon>Eumeta</taxon>
    </lineage>
</organism>